<dbReference type="RefSeq" id="WP_278648911.1">
    <property type="nucleotide sequence ID" value="NZ_WNDV01000018.1"/>
</dbReference>
<sequence length="303" mass="33219">MTPPEETQALISAQDGPIAHGPELQSRLQPFTVPILRCRAGATYPDEVGSGVLLKIEDQRFVVTAGHCVAGNFPRIFLGVRDYKHRFELKPLRQNYVVNEPRGDFGYYQVSPKQTIEIEAGNRAFLSERSVEVLSATEHVAAGDFHALGGYPASMYERKDEATGSSLLVYSTTMAGAPFAPKSTLETGPATRHEIHLWIPSDGNVDTLADEPRPVTLCDFPGASGGGWWATHLNEPDWRPTKVKLIGTHVGSTKRATVGEDGKQHKFSRVSLIGNHLALIARDFPELREHILATWPAVGEYGI</sequence>
<gene>
    <name evidence="1" type="ORF">GAK33_04964</name>
</gene>
<dbReference type="GO" id="GO:0006508">
    <property type="term" value="P:proteolysis"/>
    <property type="evidence" value="ECO:0007669"/>
    <property type="project" value="InterPro"/>
</dbReference>
<evidence type="ECO:0000313" key="2">
    <source>
        <dbReference type="Proteomes" id="UP000467522"/>
    </source>
</evidence>
<dbReference type="SUPFAM" id="SSF50494">
    <property type="entry name" value="Trypsin-like serine proteases"/>
    <property type="match status" value="1"/>
</dbReference>
<dbReference type="EMBL" id="WNDV01000018">
    <property type="protein sequence ID" value="KAF1035056.1"/>
    <property type="molecule type" value="Genomic_DNA"/>
</dbReference>
<dbReference type="Proteomes" id="UP000467522">
    <property type="component" value="Unassembled WGS sequence"/>
</dbReference>
<dbReference type="InterPro" id="IPR018114">
    <property type="entry name" value="TRYPSIN_HIS"/>
</dbReference>
<organism evidence="1 2">
    <name type="scientific">Burkholderia lata (strain ATCC 17760 / DSM 23089 / LMG 22485 / NCIMB 9086 / R18194 / 383)</name>
    <dbReference type="NCBI Taxonomy" id="482957"/>
    <lineage>
        <taxon>Bacteria</taxon>
        <taxon>Pseudomonadati</taxon>
        <taxon>Pseudomonadota</taxon>
        <taxon>Betaproteobacteria</taxon>
        <taxon>Burkholderiales</taxon>
        <taxon>Burkholderiaceae</taxon>
        <taxon>Burkholderia</taxon>
        <taxon>Burkholderia cepacia complex</taxon>
    </lineage>
</organism>
<dbReference type="InterPro" id="IPR009003">
    <property type="entry name" value="Peptidase_S1_PA"/>
</dbReference>
<name>A0A833PSJ0_BURL3</name>
<reference evidence="2" key="1">
    <citation type="journal article" date="2020" name="MBio">
        <title>Horizontal gene transfer to a defensive symbiont with a reduced genome amongst a multipartite beetle microbiome.</title>
        <authorList>
            <person name="Waterworth S.C."/>
            <person name="Florez L.V."/>
            <person name="Rees E.R."/>
            <person name="Hertweck C."/>
            <person name="Kaltenpoth M."/>
            <person name="Kwan J.C."/>
        </authorList>
    </citation>
    <scope>NUCLEOTIDE SEQUENCE [LARGE SCALE GENOMIC DNA]</scope>
</reference>
<protein>
    <recommendedName>
        <fullName evidence="3">Peptidase S1 domain-containing protein</fullName>
    </recommendedName>
</protein>
<comment type="caution">
    <text evidence="1">The sequence shown here is derived from an EMBL/GenBank/DDBJ whole genome shotgun (WGS) entry which is preliminary data.</text>
</comment>
<dbReference type="PROSITE" id="PS00134">
    <property type="entry name" value="TRYPSIN_HIS"/>
    <property type="match status" value="1"/>
</dbReference>
<dbReference type="GO" id="GO:0004252">
    <property type="term" value="F:serine-type endopeptidase activity"/>
    <property type="evidence" value="ECO:0007669"/>
    <property type="project" value="InterPro"/>
</dbReference>
<dbReference type="AlphaFoldDB" id="A0A833PSJ0"/>
<evidence type="ECO:0000313" key="1">
    <source>
        <dbReference type="EMBL" id="KAF1035056.1"/>
    </source>
</evidence>
<evidence type="ECO:0008006" key="3">
    <source>
        <dbReference type="Google" id="ProtNLM"/>
    </source>
</evidence>
<proteinExistence type="predicted"/>
<accession>A0A833PSJ0</accession>